<sequence length="190" mass="19762">MANCRRRMSSPLSSFIAVILLIVVAMQSRAWAVYQLDTEVADDMVDMVPMKPAKPVVVGITGGGDSIVATLAAPLCLQCRCCSKTNPSNCQLTSCSSTFNCDPAGKCTLLGAEAVDDMVDMLPMKPAKPVVVAIAGGGDGVVVTLAAPLCLQCRCCSKANPSNCQLTSCSSTFNCDPAGKCTLVQQRCGC</sequence>
<evidence type="ECO:0000313" key="3">
    <source>
        <dbReference type="Proteomes" id="UP000026962"/>
    </source>
</evidence>
<name>A0A0E0MLZ6_ORYPU</name>
<dbReference type="Gramene" id="OPUNC12G09500.1">
    <property type="protein sequence ID" value="OPUNC12G09500.1"/>
    <property type="gene ID" value="OPUNC12G09500"/>
</dbReference>
<evidence type="ECO:0000313" key="2">
    <source>
        <dbReference type="EnsemblPlants" id="OPUNC12G09500.1"/>
    </source>
</evidence>
<evidence type="ECO:0000256" key="1">
    <source>
        <dbReference type="SAM" id="SignalP"/>
    </source>
</evidence>
<protein>
    <recommendedName>
        <fullName evidence="4">Bowman-Birk serine protease inhibitors family domain-containing protein</fullName>
    </recommendedName>
</protein>
<dbReference type="Proteomes" id="UP000026962">
    <property type="component" value="Chromosome 12"/>
</dbReference>
<organism evidence="2">
    <name type="scientific">Oryza punctata</name>
    <name type="common">Red rice</name>
    <dbReference type="NCBI Taxonomy" id="4537"/>
    <lineage>
        <taxon>Eukaryota</taxon>
        <taxon>Viridiplantae</taxon>
        <taxon>Streptophyta</taxon>
        <taxon>Embryophyta</taxon>
        <taxon>Tracheophyta</taxon>
        <taxon>Spermatophyta</taxon>
        <taxon>Magnoliopsida</taxon>
        <taxon>Liliopsida</taxon>
        <taxon>Poales</taxon>
        <taxon>Poaceae</taxon>
        <taxon>BOP clade</taxon>
        <taxon>Oryzoideae</taxon>
        <taxon>Oryzeae</taxon>
        <taxon>Oryzinae</taxon>
        <taxon>Oryza</taxon>
    </lineage>
</organism>
<accession>A0A0E0MLZ6</accession>
<reference evidence="2" key="2">
    <citation type="submission" date="2018-05" db="EMBL/GenBank/DDBJ databases">
        <title>OpunRS2 (Oryza punctata Reference Sequence Version 2).</title>
        <authorList>
            <person name="Zhang J."/>
            <person name="Kudrna D."/>
            <person name="Lee S."/>
            <person name="Talag J."/>
            <person name="Welchert J."/>
            <person name="Wing R.A."/>
        </authorList>
    </citation>
    <scope>NUCLEOTIDE SEQUENCE [LARGE SCALE GENOMIC DNA]</scope>
</reference>
<dbReference type="eggNOG" id="ENOG502R3P3">
    <property type="taxonomic scope" value="Eukaryota"/>
</dbReference>
<reference evidence="2" key="1">
    <citation type="submission" date="2015-04" db="UniProtKB">
        <authorList>
            <consortium name="EnsemblPlants"/>
        </authorList>
    </citation>
    <scope>IDENTIFICATION</scope>
</reference>
<keyword evidence="1" id="KW-0732">Signal</keyword>
<dbReference type="AlphaFoldDB" id="A0A0E0MLZ6"/>
<feature type="signal peptide" evidence="1">
    <location>
        <begin position="1"/>
        <end position="32"/>
    </location>
</feature>
<proteinExistence type="predicted"/>
<dbReference type="EnsemblPlants" id="OPUNC12G09500.1">
    <property type="protein sequence ID" value="OPUNC12G09500.1"/>
    <property type="gene ID" value="OPUNC12G09500"/>
</dbReference>
<feature type="chain" id="PRO_5002368117" description="Bowman-Birk serine protease inhibitors family domain-containing protein" evidence="1">
    <location>
        <begin position="33"/>
        <end position="190"/>
    </location>
</feature>
<keyword evidence="3" id="KW-1185">Reference proteome</keyword>
<evidence type="ECO:0008006" key="4">
    <source>
        <dbReference type="Google" id="ProtNLM"/>
    </source>
</evidence>
<dbReference type="HOGENOM" id="CLU_1430153_0_0_1"/>